<proteinExistence type="predicted"/>
<evidence type="ECO:0000313" key="2">
    <source>
        <dbReference type="EMBL" id="MFC0080830.1"/>
    </source>
</evidence>
<feature type="domain" description="DUF302" evidence="1">
    <location>
        <begin position="5"/>
        <end position="60"/>
    </location>
</feature>
<name>A0ABV6BZH4_9ACTN</name>
<dbReference type="SUPFAM" id="SSF103247">
    <property type="entry name" value="TT1751-like"/>
    <property type="match status" value="1"/>
</dbReference>
<reference evidence="2 3" key="1">
    <citation type="submission" date="2024-09" db="EMBL/GenBank/DDBJ databases">
        <authorList>
            <person name="Sun Q."/>
            <person name="Mori K."/>
        </authorList>
    </citation>
    <scope>NUCLEOTIDE SEQUENCE [LARGE SCALE GENOMIC DNA]</scope>
    <source>
        <strain evidence="2 3">JCM 15389</strain>
    </source>
</reference>
<dbReference type="InterPro" id="IPR035923">
    <property type="entry name" value="TT1751-like_sf"/>
</dbReference>
<dbReference type="InterPro" id="IPR005180">
    <property type="entry name" value="DUF302"/>
</dbReference>
<keyword evidence="3" id="KW-1185">Reference proteome</keyword>
<sequence>MFATIDHAAGARSVGVDMPESTVLVVGNPAAGAPPMLDAPNLALDLPTRVLVRQASPGAVGSSVVLSDPRALARRHGLRDEQVEALGQIVSVIDRALEQVSTR</sequence>
<evidence type="ECO:0000259" key="1">
    <source>
        <dbReference type="Pfam" id="PF03625"/>
    </source>
</evidence>
<dbReference type="Proteomes" id="UP001589788">
    <property type="component" value="Unassembled WGS sequence"/>
</dbReference>
<dbReference type="EMBL" id="JBHLYQ010000006">
    <property type="protein sequence ID" value="MFC0080830.1"/>
    <property type="molecule type" value="Genomic_DNA"/>
</dbReference>
<gene>
    <name evidence="2" type="ORF">ACFFRE_01490</name>
</gene>
<accession>A0ABV6BZH4</accession>
<evidence type="ECO:0000313" key="3">
    <source>
        <dbReference type="Proteomes" id="UP001589788"/>
    </source>
</evidence>
<protein>
    <submittedName>
        <fullName evidence="2">DUF302 domain-containing protein</fullName>
    </submittedName>
</protein>
<comment type="caution">
    <text evidence="2">The sequence shown here is derived from an EMBL/GenBank/DDBJ whole genome shotgun (WGS) entry which is preliminary data.</text>
</comment>
<dbReference type="Gene3D" id="3.30.310.70">
    <property type="entry name" value="TT1751-like domain"/>
    <property type="match status" value="1"/>
</dbReference>
<dbReference type="Pfam" id="PF03625">
    <property type="entry name" value="DUF302"/>
    <property type="match status" value="1"/>
</dbReference>
<organism evidence="2 3">
    <name type="scientific">Aciditerrimonas ferrireducens</name>
    <dbReference type="NCBI Taxonomy" id="667306"/>
    <lineage>
        <taxon>Bacteria</taxon>
        <taxon>Bacillati</taxon>
        <taxon>Actinomycetota</taxon>
        <taxon>Acidimicrobiia</taxon>
        <taxon>Acidimicrobiales</taxon>
        <taxon>Acidimicrobiaceae</taxon>
        <taxon>Aciditerrimonas</taxon>
    </lineage>
</organism>
<dbReference type="CDD" id="cd14797">
    <property type="entry name" value="DUF302"/>
    <property type="match status" value="1"/>
</dbReference>